<dbReference type="PANTHER" id="PTHR46082">
    <property type="entry name" value="ATP/GTP-BINDING PROTEIN-RELATED"/>
    <property type="match status" value="1"/>
</dbReference>
<accession>A0A250XHX7</accession>
<evidence type="ECO:0000256" key="1">
    <source>
        <dbReference type="SAM" id="MobiDB-lite"/>
    </source>
</evidence>
<feature type="compositionally biased region" description="Low complexity" evidence="1">
    <location>
        <begin position="400"/>
        <end position="413"/>
    </location>
</feature>
<proteinExistence type="predicted"/>
<dbReference type="PANTHER" id="PTHR46082:SF6">
    <property type="entry name" value="AAA+ ATPASE DOMAIN-CONTAINING PROTEIN-RELATED"/>
    <property type="match status" value="1"/>
</dbReference>
<name>A0A250XHX7_9CHLO</name>
<protein>
    <submittedName>
        <fullName evidence="2">Uncharacterized protein</fullName>
    </submittedName>
</protein>
<comment type="caution">
    <text evidence="2">The sequence shown here is derived from an EMBL/GenBank/DDBJ whole genome shotgun (WGS) entry which is preliminary data.</text>
</comment>
<dbReference type="Gene3D" id="1.25.40.10">
    <property type="entry name" value="Tetratricopeptide repeat domain"/>
    <property type="match status" value="2"/>
</dbReference>
<dbReference type="EMBL" id="BEGY01000084">
    <property type="protein sequence ID" value="GAX82653.1"/>
    <property type="molecule type" value="Genomic_DNA"/>
</dbReference>
<evidence type="ECO:0000313" key="3">
    <source>
        <dbReference type="Proteomes" id="UP000232323"/>
    </source>
</evidence>
<dbReference type="AlphaFoldDB" id="A0A250XHX7"/>
<keyword evidence="3" id="KW-1185">Reference proteome</keyword>
<evidence type="ECO:0000313" key="2">
    <source>
        <dbReference type="EMBL" id="GAX82653.1"/>
    </source>
</evidence>
<sequence>MHTRSAFSATLSAGATGQPMYYLSCSWDVPFELSVHAVLQHLSLPGTLMNDNADGASDEEEDGRGDSVKETSIDNHLADTYIFVDFLSVNFWKSGSPSLPAASDVVGSFDMPSSRSRRGSVLGIRTRLHPSRTFNERSAETQLSQVDPEAFVMSVGGELAEELPVRALLLCLDPDLTVLSALVPMHAAWRAMRSRVPVQVIPGRSRDWPKPIKRNEVVFRLATADEPDSRLRDALLKDMREYVQIHSMFVPSTSSSAQEHVNDVGTSKSHQPDFDANEVSWQRALDIERCSLWKTLVRATIPSDNLKKHAINRHLLVRAVFLALDGQYKESRMVLSQLHLSLKDQDSDWSRRQLHVLSLLVGIMLEQGDLQSAEEFSRQVKEICSKLFSSGQGSNLGRRSSMSTPEGLSSSSLLGSDTPAVALSVSTSAKVLEAMRRPDAAEEVWRRTFIQLDQELGPRHRTTLDFMAHLGRNLSLLQDRHDEGLVLLRECLKSVRLETGHALLDSGTPYVSNNNKVTMYFQSEDDRKATHVSGAIHSGSIRPMPWQMRILTAELSRDVAVALRLSMKSEREAAGSALACSLASPDGCNDCGAQIMAAFEEIGPALDEPTFEEKGSEVEHLWSQHVNMTESACGTHHEASCLARIARAARIRPFQSDQLLVSTREGEEVVGSIEVISAELNMLEDILGPKHAITLYARTVLAKMYESMGLLTEAEEAWRKVVAGQRQSLGSCSIHLATSLTRQASCLSALGRHCEAAGAVEAAAEATSAAAGAHSELTGKMLLFKAKTLQAAGDVQGAEEALQAASDVHAQLFGKNNWRTKQVYSAFVEFYRGQGRQDEADSMIARYKLKGREV</sequence>
<reference evidence="2 3" key="1">
    <citation type="submission" date="2017-08" db="EMBL/GenBank/DDBJ databases">
        <title>Acidophilic green algal genome provides insights into adaptation to an acidic environment.</title>
        <authorList>
            <person name="Hirooka S."/>
            <person name="Hirose Y."/>
            <person name="Kanesaki Y."/>
            <person name="Higuchi S."/>
            <person name="Fujiwara T."/>
            <person name="Onuma R."/>
            <person name="Era A."/>
            <person name="Ohbayashi R."/>
            <person name="Uzuka A."/>
            <person name="Nozaki H."/>
            <person name="Yoshikawa H."/>
            <person name="Miyagishima S.Y."/>
        </authorList>
    </citation>
    <scope>NUCLEOTIDE SEQUENCE [LARGE SCALE GENOMIC DNA]</scope>
    <source>
        <strain evidence="2 3">NIES-2499</strain>
    </source>
</reference>
<gene>
    <name evidence="2" type="ORF">CEUSTIGMA_g10079.t1</name>
</gene>
<dbReference type="Proteomes" id="UP000232323">
    <property type="component" value="Unassembled WGS sequence"/>
</dbReference>
<feature type="region of interest" description="Disordered" evidence="1">
    <location>
        <begin position="50"/>
        <end position="69"/>
    </location>
</feature>
<organism evidence="2 3">
    <name type="scientific">Chlamydomonas eustigma</name>
    <dbReference type="NCBI Taxonomy" id="1157962"/>
    <lineage>
        <taxon>Eukaryota</taxon>
        <taxon>Viridiplantae</taxon>
        <taxon>Chlorophyta</taxon>
        <taxon>core chlorophytes</taxon>
        <taxon>Chlorophyceae</taxon>
        <taxon>CS clade</taxon>
        <taxon>Chlamydomonadales</taxon>
        <taxon>Chlamydomonadaceae</taxon>
        <taxon>Chlamydomonas</taxon>
    </lineage>
</organism>
<dbReference type="InterPro" id="IPR011990">
    <property type="entry name" value="TPR-like_helical_dom_sf"/>
</dbReference>
<feature type="region of interest" description="Disordered" evidence="1">
    <location>
        <begin position="390"/>
        <end position="413"/>
    </location>
</feature>
<dbReference type="Pfam" id="PF13374">
    <property type="entry name" value="TPR_10"/>
    <property type="match status" value="1"/>
</dbReference>
<dbReference type="InterPro" id="IPR053137">
    <property type="entry name" value="NLR-like"/>
</dbReference>
<dbReference type="SUPFAM" id="SSF48452">
    <property type="entry name" value="TPR-like"/>
    <property type="match status" value="1"/>
</dbReference>